<accession>A0A418PSL6</accession>
<dbReference type="EMBL" id="QXML01000004">
    <property type="protein sequence ID" value="RIW15917.1"/>
    <property type="molecule type" value="Genomic_DNA"/>
</dbReference>
<keyword evidence="1" id="KW-1133">Transmembrane helix</keyword>
<sequence length="158" mass="17983">MNLQDSSQVTQVITAWGPFLASLITGFVVYLAARIQGKSTLNAAKEQSNATIETMKRSLDSQFQLKKQENFQSAITDLILNLYLIERNPNYYILDEKPILYSMARLNTHLGSSLEEKNLRKLIGLLRFELINKGDTSNIPSYREQIEEILTSINNQVN</sequence>
<dbReference type="RefSeq" id="WP_119477853.1">
    <property type="nucleotide sequence ID" value="NZ_QXML01000004.1"/>
</dbReference>
<dbReference type="AlphaFoldDB" id="A0A418PSL6"/>
<dbReference type="Proteomes" id="UP000283522">
    <property type="component" value="Unassembled WGS sequence"/>
</dbReference>
<feature type="transmembrane region" description="Helical" evidence="1">
    <location>
        <begin position="12"/>
        <end position="33"/>
    </location>
</feature>
<organism evidence="2 3">
    <name type="scientific">Algoriphagus lacus</name>
    <dbReference type="NCBI Taxonomy" id="2056311"/>
    <lineage>
        <taxon>Bacteria</taxon>
        <taxon>Pseudomonadati</taxon>
        <taxon>Bacteroidota</taxon>
        <taxon>Cytophagia</taxon>
        <taxon>Cytophagales</taxon>
        <taxon>Cyclobacteriaceae</taxon>
        <taxon>Algoriphagus</taxon>
    </lineage>
</organism>
<gene>
    <name evidence="2" type="ORF">D0X99_10895</name>
</gene>
<name>A0A418PSL6_9BACT</name>
<protein>
    <submittedName>
        <fullName evidence="2">Uncharacterized protein</fullName>
    </submittedName>
</protein>
<proteinExistence type="predicted"/>
<reference evidence="2 3" key="1">
    <citation type="submission" date="2018-09" db="EMBL/GenBank/DDBJ databases">
        <authorList>
            <person name="Wang X."/>
            <person name="Du Z."/>
        </authorList>
    </citation>
    <scope>NUCLEOTIDE SEQUENCE [LARGE SCALE GENOMIC DNA]</scope>
    <source>
        <strain evidence="2 3">N3</strain>
    </source>
</reference>
<keyword evidence="1" id="KW-0472">Membrane</keyword>
<comment type="caution">
    <text evidence="2">The sequence shown here is derived from an EMBL/GenBank/DDBJ whole genome shotgun (WGS) entry which is preliminary data.</text>
</comment>
<keyword evidence="1" id="KW-0812">Transmembrane</keyword>
<evidence type="ECO:0000313" key="2">
    <source>
        <dbReference type="EMBL" id="RIW15917.1"/>
    </source>
</evidence>
<keyword evidence="3" id="KW-1185">Reference proteome</keyword>
<evidence type="ECO:0000313" key="3">
    <source>
        <dbReference type="Proteomes" id="UP000283522"/>
    </source>
</evidence>
<evidence type="ECO:0000256" key="1">
    <source>
        <dbReference type="SAM" id="Phobius"/>
    </source>
</evidence>